<dbReference type="PROSITE" id="PS51736">
    <property type="entry name" value="RECOMBINASES_3"/>
    <property type="match status" value="1"/>
</dbReference>
<protein>
    <submittedName>
        <fullName evidence="3">Recombinase family protein</fullName>
    </submittedName>
</protein>
<dbReference type="Pfam" id="PF00239">
    <property type="entry name" value="Resolvase"/>
    <property type="match status" value="1"/>
</dbReference>
<evidence type="ECO:0000256" key="1">
    <source>
        <dbReference type="SAM" id="MobiDB-lite"/>
    </source>
</evidence>
<feature type="domain" description="Resolvase/invertase-type recombinase catalytic" evidence="2">
    <location>
        <begin position="2"/>
        <end position="81"/>
    </location>
</feature>
<keyword evidence="4" id="KW-1185">Reference proteome</keyword>
<organism evidence="3 4">
    <name type="scientific">Halobaculum lipolyticum</name>
    <dbReference type="NCBI Taxonomy" id="3032001"/>
    <lineage>
        <taxon>Archaea</taxon>
        <taxon>Methanobacteriati</taxon>
        <taxon>Methanobacteriota</taxon>
        <taxon>Stenosarchaea group</taxon>
        <taxon>Halobacteria</taxon>
        <taxon>Halobacteriales</taxon>
        <taxon>Haloferacaceae</taxon>
        <taxon>Halobaculum</taxon>
    </lineage>
</organism>
<dbReference type="InterPro" id="IPR036162">
    <property type="entry name" value="Resolvase-like_N_sf"/>
</dbReference>
<proteinExistence type="predicted"/>
<feature type="region of interest" description="Disordered" evidence="1">
    <location>
        <begin position="59"/>
        <end position="81"/>
    </location>
</feature>
<dbReference type="EMBL" id="JBHTAH010000012">
    <property type="protein sequence ID" value="MFC7070650.1"/>
    <property type="molecule type" value="Genomic_DNA"/>
</dbReference>
<gene>
    <name evidence="3" type="ORF">ACFQL9_13430</name>
</gene>
<name>A0ABD5WDU0_9EURY</name>
<comment type="caution">
    <text evidence="3">The sequence shown here is derived from an EMBL/GenBank/DDBJ whole genome shotgun (WGS) entry which is preliminary data.</text>
</comment>
<evidence type="ECO:0000259" key="2">
    <source>
        <dbReference type="PROSITE" id="PS51736"/>
    </source>
</evidence>
<dbReference type="RefSeq" id="WP_390210929.1">
    <property type="nucleotide sequence ID" value="NZ_JBHTAH010000012.1"/>
</dbReference>
<evidence type="ECO:0000313" key="4">
    <source>
        <dbReference type="Proteomes" id="UP001596461"/>
    </source>
</evidence>
<dbReference type="AlphaFoldDB" id="A0ABD5WDU0"/>
<evidence type="ECO:0000313" key="3">
    <source>
        <dbReference type="EMBL" id="MFC7070650.1"/>
    </source>
</evidence>
<dbReference type="InterPro" id="IPR006119">
    <property type="entry name" value="Resolv_N"/>
</dbReference>
<dbReference type="Gene3D" id="3.40.50.1390">
    <property type="entry name" value="Resolvase, N-terminal catalytic domain"/>
    <property type="match status" value="1"/>
</dbReference>
<reference evidence="3 4" key="1">
    <citation type="journal article" date="2019" name="Int. J. Syst. Evol. Microbiol.">
        <title>The Global Catalogue of Microorganisms (GCM) 10K type strain sequencing project: providing services to taxonomists for standard genome sequencing and annotation.</title>
        <authorList>
            <consortium name="The Broad Institute Genomics Platform"/>
            <consortium name="The Broad Institute Genome Sequencing Center for Infectious Disease"/>
            <person name="Wu L."/>
            <person name="Ma J."/>
        </authorList>
    </citation>
    <scope>NUCLEOTIDE SEQUENCE [LARGE SCALE GENOMIC DNA]</scope>
    <source>
        <strain evidence="3 4">DT31</strain>
    </source>
</reference>
<dbReference type="Proteomes" id="UP001596461">
    <property type="component" value="Unassembled WGS sequence"/>
</dbReference>
<dbReference type="SUPFAM" id="SSF53041">
    <property type="entry name" value="Resolvase-like"/>
    <property type="match status" value="1"/>
</dbReference>
<accession>A0ABD5WDU0</accession>
<sequence>MTVACYTRVSTAKQNLDRQLNSTQQYAEDSLGAALSDIEVYRDKSSGTKTARDAYQRLMSDAEDGANEPAISPRASGFERE</sequence>